<evidence type="ECO:0000256" key="1">
    <source>
        <dbReference type="PIRSR" id="PIRSR605502-1"/>
    </source>
</evidence>
<dbReference type="EC" id="3.2.2.24" evidence="2"/>
<dbReference type="PANTHER" id="PTHR16222:SF12">
    <property type="entry name" value="ADP-RIBOSYLGLYCOHYDROLASE-RELATED"/>
    <property type="match status" value="1"/>
</dbReference>
<accession>A0A517QC55</accession>
<evidence type="ECO:0000313" key="2">
    <source>
        <dbReference type="EMBL" id="QDT29216.1"/>
    </source>
</evidence>
<sequence>MDRYSKILGCLLGTAVGDAVGLKREGLSKKRARRLFGAPPLAPDLLLNRGLCSDDTEHTQMVGRALVISKGDTQVFEKQLARELKRWLLTMPAGIGLATLRSCFKLLLGFHPEHSGVYSAGNGPAMRSALLGLCASSESQLQELVRCCTRVTHIDPRAEQGALLVAQAARLSITEPGRTPIEFLSGIVESVQGDELKRSIANAVRHLERHSSPEEFAQDQGWGEGVTGYINQTVPAALYCWAYSPDQLRESVENAVMLGGDTDSVAAITGAICGANLGAEAIPAEWKQGLTEWPRTVSWMEHLADRLSQSPQPAETLLPPPMHWLATIPRNLVFALLVLTLWSRRLLPPY</sequence>
<keyword evidence="1" id="KW-0460">Magnesium</keyword>
<keyword evidence="2" id="KW-0326">Glycosidase</keyword>
<feature type="binding site" evidence="1">
    <location>
        <position position="261"/>
    </location>
    <ligand>
        <name>Mg(2+)</name>
        <dbReference type="ChEBI" id="CHEBI:18420"/>
        <label>1</label>
    </ligand>
</feature>
<gene>
    <name evidence="2" type="primary">draG_1</name>
    <name evidence="2" type="ORF">Enr10x_45650</name>
</gene>
<dbReference type="Pfam" id="PF03747">
    <property type="entry name" value="ADP_ribosyl_GH"/>
    <property type="match status" value="1"/>
</dbReference>
<dbReference type="GO" id="GO:0047407">
    <property type="term" value="F:ADP-ribosyl-[dinitrogen reductase] hydrolase activity"/>
    <property type="evidence" value="ECO:0007669"/>
    <property type="project" value="UniProtKB-EC"/>
</dbReference>
<dbReference type="InterPro" id="IPR050792">
    <property type="entry name" value="ADP-ribosylglycohydrolase"/>
</dbReference>
<keyword evidence="2" id="KW-0378">Hydrolase</keyword>
<feature type="binding site" evidence="1">
    <location>
        <position position="55"/>
    </location>
    <ligand>
        <name>Mg(2+)</name>
        <dbReference type="ChEBI" id="CHEBI:18420"/>
        <label>1</label>
    </ligand>
</feature>
<evidence type="ECO:0000313" key="3">
    <source>
        <dbReference type="Proteomes" id="UP000315647"/>
    </source>
</evidence>
<feature type="binding site" evidence="1">
    <location>
        <position position="263"/>
    </location>
    <ligand>
        <name>Mg(2+)</name>
        <dbReference type="ChEBI" id="CHEBI:18420"/>
        <label>1</label>
    </ligand>
</feature>
<feature type="binding site" evidence="1">
    <location>
        <position position="264"/>
    </location>
    <ligand>
        <name>Mg(2+)</name>
        <dbReference type="ChEBI" id="CHEBI:18420"/>
        <label>1</label>
    </ligand>
</feature>
<dbReference type="Gene3D" id="1.10.4080.10">
    <property type="entry name" value="ADP-ribosylation/Crystallin J1"/>
    <property type="match status" value="1"/>
</dbReference>
<feature type="binding site" evidence="1">
    <location>
        <position position="54"/>
    </location>
    <ligand>
        <name>Mg(2+)</name>
        <dbReference type="ChEBI" id="CHEBI:18420"/>
        <label>1</label>
    </ligand>
</feature>
<dbReference type="InterPro" id="IPR036705">
    <property type="entry name" value="Ribosyl_crysJ1_sf"/>
</dbReference>
<name>A0A517QC55_9PLAN</name>
<reference evidence="2 3" key="1">
    <citation type="submission" date="2019-03" db="EMBL/GenBank/DDBJ databases">
        <title>Deep-cultivation of Planctomycetes and their phenomic and genomic characterization uncovers novel biology.</title>
        <authorList>
            <person name="Wiegand S."/>
            <person name="Jogler M."/>
            <person name="Boedeker C."/>
            <person name="Pinto D."/>
            <person name="Vollmers J."/>
            <person name="Rivas-Marin E."/>
            <person name="Kohn T."/>
            <person name="Peeters S.H."/>
            <person name="Heuer A."/>
            <person name="Rast P."/>
            <person name="Oberbeckmann S."/>
            <person name="Bunk B."/>
            <person name="Jeske O."/>
            <person name="Meyerdierks A."/>
            <person name="Storesund J.E."/>
            <person name="Kallscheuer N."/>
            <person name="Luecker S."/>
            <person name="Lage O.M."/>
            <person name="Pohl T."/>
            <person name="Merkel B.J."/>
            <person name="Hornburger P."/>
            <person name="Mueller R.-W."/>
            <person name="Bruemmer F."/>
            <person name="Labrenz M."/>
            <person name="Spormann A.M."/>
            <person name="Op den Camp H."/>
            <person name="Overmann J."/>
            <person name="Amann R."/>
            <person name="Jetten M.S.M."/>
            <person name="Mascher T."/>
            <person name="Medema M.H."/>
            <person name="Devos D.P."/>
            <person name="Kaster A.-K."/>
            <person name="Ovreas L."/>
            <person name="Rohde M."/>
            <person name="Galperin M.Y."/>
            <person name="Jogler C."/>
        </authorList>
    </citation>
    <scope>NUCLEOTIDE SEQUENCE [LARGE SCALE GENOMIC DNA]</scope>
    <source>
        <strain evidence="2 3">Enr10</strain>
    </source>
</reference>
<dbReference type="AlphaFoldDB" id="A0A517QC55"/>
<keyword evidence="1" id="KW-0479">Metal-binding</keyword>
<keyword evidence="3" id="KW-1185">Reference proteome</keyword>
<protein>
    <submittedName>
        <fullName evidence="2">ADP-ribosyl-[dinitrogen reductase] glycohydrolase</fullName>
        <ecNumber evidence="2">3.2.2.24</ecNumber>
    </submittedName>
</protein>
<dbReference type="Proteomes" id="UP000315647">
    <property type="component" value="Chromosome"/>
</dbReference>
<organism evidence="2 3">
    <name type="scientific">Gimesia panareensis</name>
    <dbReference type="NCBI Taxonomy" id="2527978"/>
    <lineage>
        <taxon>Bacteria</taxon>
        <taxon>Pseudomonadati</taxon>
        <taxon>Planctomycetota</taxon>
        <taxon>Planctomycetia</taxon>
        <taxon>Planctomycetales</taxon>
        <taxon>Planctomycetaceae</taxon>
        <taxon>Gimesia</taxon>
    </lineage>
</organism>
<dbReference type="EMBL" id="CP037421">
    <property type="protein sequence ID" value="QDT29216.1"/>
    <property type="molecule type" value="Genomic_DNA"/>
</dbReference>
<proteinExistence type="predicted"/>
<dbReference type="PANTHER" id="PTHR16222">
    <property type="entry name" value="ADP-RIBOSYLGLYCOHYDROLASE"/>
    <property type="match status" value="1"/>
</dbReference>
<feature type="binding site" evidence="1">
    <location>
        <position position="53"/>
    </location>
    <ligand>
        <name>Mg(2+)</name>
        <dbReference type="ChEBI" id="CHEBI:18420"/>
        <label>1</label>
    </ligand>
</feature>
<dbReference type="SUPFAM" id="SSF101478">
    <property type="entry name" value="ADP-ribosylglycohydrolase"/>
    <property type="match status" value="1"/>
</dbReference>
<dbReference type="GO" id="GO:0046872">
    <property type="term" value="F:metal ion binding"/>
    <property type="evidence" value="ECO:0007669"/>
    <property type="project" value="UniProtKB-KW"/>
</dbReference>
<dbReference type="RefSeq" id="WP_145451402.1">
    <property type="nucleotide sequence ID" value="NZ_CP037421.1"/>
</dbReference>
<comment type="cofactor">
    <cofactor evidence="1">
        <name>Mg(2+)</name>
        <dbReference type="ChEBI" id="CHEBI:18420"/>
    </cofactor>
    <text evidence="1">Binds 2 magnesium ions per subunit.</text>
</comment>
<dbReference type="InterPro" id="IPR005502">
    <property type="entry name" value="Ribosyl_crysJ1"/>
</dbReference>